<name>A0A841HZQ3_9DEIO</name>
<dbReference type="Proteomes" id="UP000569951">
    <property type="component" value="Unassembled WGS sequence"/>
</dbReference>
<evidence type="ECO:0000313" key="5">
    <source>
        <dbReference type="Proteomes" id="UP000569951"/>
    </source>
</evidence>
<dbReference type="GO" id="GO:0003700">
    <property type="term" value="F:DNA-binding transcription factor activity"/>
    <property type="evidence" value="ECO:0007669"/>
    <property type="project" value="InterPro"/>
</dbReference>
<evidence type="ECO:0000256" key="1">
    <source>
        <dbReference type="ARBA" id="ARBA00023015"/>
    </source>
</evidence>
<dbReference type="SMART" id="SM00342">
    <property type="entry name" value="HTH_ARAC"/>
    <property type="match status" value="1"/>
</dbReference>
<sequence length="332" mass="36595">MHLVSPAHERRVIFLVLPLVHLMDLGGMAQVFSEANDLGARYHLMFCGPQPQVTSAQGLHLANLEALPALRPGDQVIVPAVRTATLMGGRRVLTPELHAWLSGALGLGAQIAAVCSASLLLAEAGLLNGRQCTAHWELFGELRHRAPGARVQEGMLYVQDGPLTTSAGMASGLDLALSLLERDLGPLSAAQVARQMVVYLRRSGNTSQASVYLEFRTHLHAGVHRVQDYLTQHAHENPSLEELARVANMSVRSLTRAFKTATGLTPNRYAQRLRLERARSLMFDPRLTLEAIAVRCGFEDARHFRRLWRETYGESPSLSRERLGREAQRQAV</sequence>
<dbReference type="InterPro" id="IPR002818">
    <property type="entry name" value="DJ-1/PfpI"/>
</dbReference>
<dbReference type="RefSeq" id="WP_183984985.1">
    <property type="nucleotide sequence ID" value="NZ_JACHHG010000003.1"/>
</dbReference>
<dbReference type="EMBL" id="JACHHG010000003">
    <property type="protein sequence ID" value="MBB6097488.1"/>
    <property type="molecule type" value="Genomic_DNA"/>
</dbReference>
<dbReference type="CDD" id="cd03137">
    <property type="entry name" value="GATase1_AraC_1"/>
    <property type="match status" value="1"/>
</dbReference>
<dbReference type="Gene3D" id="3.40.50.880">
    <property type="match status" value="1"/>
</dbReference>
<dbReference type="PANTHER" id="PTHR43130:SF3">
    <property type="entry name" value="HTH-TYPE TRANSCRIPTIONAL REGULATOR RV1931C"/>
    <property type="match status" value="1"/>
</dbReference>
<feature type="domain" description="HTH araC/xylS-type" evidence="3">
    <location>
        <begin position="224"/>
        <end position="322"/>
    </location>
</feature>
<reference evidence="4 5" key="1">
    <citation type="submission" date="2020-08" db="EMBL/GenBank/DDBJ databases">
        <title>Genomic Encyclopedia of Type Strains, Phase IV (KMG-IV): sequencing the most valuable type-strain genomes for metagenomic binning, comparative biology and taxonomic classification.</title>
        <authorList>
            <person name="Goeker M."/>
        </authorList>
    </citation>
    <scope>NUCLEOTIDE SEQUENCE [LARGE SCALE GENOMIC DNA]</scope>
    <source>
        <strain evidence="4 5">DSM 21458</strain>
    </source>
</reference>
<dbReference type="PROSITE" id="PS01124">
    <property type="entry name" value="HTH_ARAC_FAMILY_2"/>
    <property type="match status" value="1"/>
</dbReference>
<dbReference type="Pfam" id="PF01965">
    <property type="entry name" value="DJ-1_PfpI"/>
    <property type="match status" value="1"/>
</dbReference>
<dbReference type="SUPFAM" id="SSF52317">
    <property type="entry name" value="Class I glutamine amidotransferase-like"/>
    <property type="match status" value="1"/>
</dbReference>
<dbReference type="InterPro" id="IPR029062">
    <property type="entry name" value="Class_I_gatase-like"/>
</dbReference>
<dbReference type="InterPro" id="IPR052158">
    <property type="entry name" value="INH-QAR"/>
</dbReference>
<keyword evidence="5" id="KW-1185">Reference proteome</keyword>
<protein>
    <submittedName>
        <fullName evidence="4">Transcriptional regulator GlxA family with amidase domain</fullName>
    </submittedName>
</protein>
<keyword evidence="2" id="KW-0804">Transcription</keyword>
<dbReference type="Gene3D" id="1.10.10.60">
    <property type="entry name" value="Homeodomain-like"/>
    <property type="match status" value="2"/>
</dbReference>
<dbReference type="InterPro" id="IPR009057">
    <property type="entry name" value="Homeodomain-like_sf"/>
</dbReference>
<dbReference type="GO" id="GO:0043565">
    <property type="term" value="F:sequence-specific DNA binding"/>
    <property type="evidence" value="ECO:0007669"/>
    <property type="project" value="InterPro"/>
</dbReference>
<dbReference type="SUPFAM" id="SSF46689">
    <property type="entry name" value="Homeodomain-like"/>
    <property type="match status" value="2"/>
</dbReference>
<dbReference type="InterPro" id="IPR018060">
    <property type="entry name" value="HTH_AraC"/>
</dbReference>
<dbReference type="AlphaFoldDB" id="A0A841HZQ3"/>
<keyword evidence="1" id="KW-0805">Transcription regulation</keyword>
<evidence type="ECO:0000256" key="2">
    <source>
        <dbReference type="ARBA" id="ARBA00023163"/>
    </source>
</evidence>
<comment type="caution">
    <text evidence="4">The sequence shown here is derived from an EMBL/GenBank/DDBJ whole genome shotgun (WGS) entry which is preliminary data.</text>
</comment>
<organism evidence="4 5">
    <name type="scientific">Deinobacterium chartae</name>
    <dbReference type="NCBI Taxonomy" id="521158"/>
    <lineage>
        <taxon>Bacteria</taxon>
        <taxon>Thermotogati</taxon>
        <taxon>Deinococcota</taxon>
        <taxon>Deinococci</taxon>
        <taxon>Deinococcales</taxon>
        <taxon>Deinococcaceae</taxon>
        <taxon>Deinobacterium</taxon>
    </lineage>
</organism>
<evidence type="ECO:0000259" key="3">
    <source>
        <dbReference type="PROSITE" id="PS01124"/>
    </source>
</evidence>
<accession>A0A841HZQ3</accession>
<evidence type="ECO:0000313" key="4">
    <source>
        <dbReference type="EMBL" id="MBB6097488.1"/>
    </source>
</evidence>
<dbReference type="Pfam" id="PF12833">
    <property type="entry name" value="HTH_18"/>
    <property type="match status" value="1"/>
</dbReference>
<gene>
    <name evidence="4" type="ORF">HNR42_000905</name>
</gene>
<dbReference type="PANTHER" id="PTHR43130">
    <property type="entry name" value="ARAC-FAMILY TRANSCRIPTIONAL REGULATOR"/>
    <property type="match status" value="1"/>
</dbReference>
<proteinExistence type="predicted"/>